<protein>
    <submittedName>
        <fullName evidence="2">PIN domain protein like</fullName>
    </submittedName>
</protein>
<dbReference type="Gene3D" id="3.40.50.1010">
    <property type="entry name" value="5'-nuclease"/>
    <property type="match status" value="1"/>
</dbReference>
<reference evidence="3" key="1">
    <citation type="submission" date="2019-02" db="EMBL/GenBank/DDBJ databases">
        <title>Draft genome sequence of Planktothrix agardhii NIES-905.</title>
        <authorList>
            <person name="Yamaguchi H."/>
            <person name="Suzuki S."/>
            <person name="Kawachi M."/>
        </authorList>
    </citation>
    <scope>NUCLEOTIDE SEQUENCE [LARGE SCALE GENOMIC DNA]</scope>
    <source>
        <strain evidence="3">CCAP 1459/11A</strain>
    </source>
</reference>
<accession>A0A4P5ZU46</accession>
<dbReference type="EMBL" id="BJCD01000035">
    <property type="protein sequence ID" value="GDZ93505.1"/>
    <property type="molecule type" value="Genomic_DNA"/>
</dbReference>
<evidence type="ECO:0000313" key="3">
    <source>
        <dbReference type="Proteomes" id="UP000299794"/>
    </source>
</evidence>
<dbReference type="SUPFAM" id="SSF88723">
    <property type="entry name" value="PIN domain-like"/>
    <property type="match status" value="1"/>
</dbReference>
<name>A0A4P5ZU46_PLAAG</name>
<organism evidence="2 3">
    <name type="scientific">Planktothrix agardhii CCAP 1459/11A</name>
    <dbReference type="NCBI Taxonomy" id="282420"/>
    <lineage>
        <taxon>Bacteria</taxon>
        <taxon>Bacillati</taxon>
        <taxon>Cyanobacteriota</taxon>
        <taxon>Cyanophyceae</taxon>
        <taxon>Oscillatoriophycideae</taxon>
        <taxon>Oscillatoriales</taxon>
        <taxon>Microcoleaceae</taxon>
        <taxon>Planktothrix</taxon>
    </lineage>
</organism>
<gene>
    <name evidence="2" type="ORF">PA905_13440</name>
</gene>
<dbReference type="InterPro" id="IPR002716">
    <property type="entry name" value="PIN_dom"/>
</dbReference>
<comment type="caution">
    <text evidence="2">The sequence shown here is derived from an EMBL/GenBank/DDBJ whole genome shotgun (WGS) entry which is preliminary data.</text>
</comment>
<evidence type="ECO:0000313" key="2">
    <source>
        <dbReference type="EMBL" id="GDZ93505.1"/>
    </source>
</evidence>
<sequence length="141" mass="16233">MQKGIILDTGVLVAFLIPNDKFHQWAVASLTDIQYPVLTCEAVLTEVCFLLQRVHLGRDKALQLVKQGYIEIPFCLSKEIETVEKLMQRYNSVPMSLADACLVRMTEIYTDASILTLDSDFRIYRKHRNQEISVIMPDLER</sequence>
<feature type="domain" description="PIN" evidence="1">
    <location>
        <begin position="5"/>
        <end position="124"/>
    </location>
</feature>
<dbReference type="Proteomes" id="UP000299794">
    <property type="component" value="Unassembled WGS sequence"/>
</dbReference>
<evidence type="ECO:0000259" key="1">
    <source>
        <dbReference type="Pfam" id="PF01850"/>
    </source>
</evidence>
<proteinExistence type="predicted"/>
<dbReference type="AlphaFoldDB" id="A0A4P5ZU46"/>
<dbReference type="RefSeq" id="WP_026788525.1">
    <property type="nucleotide sequence ID" value="NZ_BJCD01000035.1"/>
</dbReference>
<dbReference type="Pfam" id="PF01850">
    <property type="entry name" value="PIN"/>
    <property type="match status" value="1"/>
</dbReference>
<dbReference type="InterPro" id="IPR029060">
    <property type="entry name" value="PIN-like_dom_sf"/>
</dbReference>